<reference evidence="1 2" key="1">
    <citation type="journal article" date="2014" name="Agronomy (Basel)">
        <title>A Draft Genome Sequence for Ensete ventricosum, the Drought-Tolerant Tree Against Hunger.</title>
        <authorList>
            <person name="Harrison J."/>
            <person name="Moore K.A."/>
            <person name="Paszkiewicz K."/>
            <person name="Jones T."/>
            <person name="Grant M."/>
            <person name="Ambacheew D."/>
            <person name="Muzemil S."/>
            <person name="Studholme D.J."/>
        </authorList>
    </citation>
    <scope>NUCLEOTIDE SEQUENCE [LARGE SCALE GENOMIC DNA]</scope>
</reference>
<evidence type="ECO:0000313" key="1">
    <source>
        <dbReference type="EMBL" id="RRT38742.1"/>
    </source>
</evidence>
<sequence>MSSESFELAIPLNFVSFAQLFRSLRNTSHFARSHLSPSAPLCLEHRQVLVANIELFLELNHPNLCALRILLRLLVLVVPLAQRVGHFSECQTWMPAPLSDSFSYISMSVSSKRLRVLAVLHTAQLGPPRLYGKCFCVCLSRSDTTLSRA</sequence>
<comment type="caution">
    <text evidence="1">The sequence shown here is derived from an EMBL/GenBank/DDBJ whole genome shotgun (WGS) entry which is preliminary data.</text>
</comment>
<evidence type="ECO:0000313" key="2">
    <source>
        <dbReference type="Proteomes" id="UP000287651"/>
    </source>
</evidence>
<dbReference type="Proteomes" id="UP000287651">
    <property type="component" value="Unassembled WGS sequence"/>
</dbReference>
<protein>
    <submittedName>
        <fullName evidence="1">Uncharacterized protein</fullName>
    </submittedName>
</protein>
<dbReference type="AlphaFoldDB" id="A0A426XH09"/>
<gene>
    <name evidence="1" type="ORF">B296_00047935</name>
</gene>
<proteinExistence type="predicted"/>
<accession>A0A426XH09</accession>
<organism evidence="1 2">
    <name type="scientific">Ensete ventricosum</name>
    <name type="common">Abyssinian banana</name>
    <name type="synonym">Musa ensete</name>
    <dbReference type="NCBI Taxonomy" id="4639"/>
    <lineage>
        <taxon>Eukaryota</taxon>
        <taxon>Viridiplantae</taxon>
        <taxon>Streptophyta</taxon>
        <taxon>Embryophyta</taxon>
        <taxon>Tracheophyta</taxon>
        <taxon>Spermatophyta</taxon>
        <taxon>Magnoliopsida</taxon>
        <taxon>Liliopsida</taxon>
        <taxon>Zingiberales</taxon>
        <taxon>Musaceae</taxon>
        <taxon>Ensete</taxon>
    </lineage>
</organism>
<name>A0A426XH09_ENSVE</name>
<dbReference type="EMBL" id="AMZH03020902">
    <property type="protein sequence ID" value="RRT38742.1"/>
    <property type="molecule type" value="Genomic_DNA"/>
</dbReference>